<name>R8BQS3_PHAM7</name>
<reference evidence="3" key="1">
    <citation type="journal article" date="2013" name="Genome Announc.">
        <title>Draft genome sequence of the ascomycete Phaeoacremonium aleophilum strain UCR-PA7, a causal agent of the esca disease complex in grapevines.</title>
        <authorList>
            <person name="Blanco-Ulate B."/>
            <person name="Rolshausen P."/>
            <person name="Cantu D."/>
        </authorList>
    </citation>
    <scope>NUCLEOTIDE SEQUENCE [LARGE SCALE GENOMIC DNA]</scope>
    <source>
        <strain evidence="3">UCR-PA7</strain>
    </source>
</reference>
<dbReference type="EMBL" id="KB932984">
    <property type="protein sequence ID" value="EOO01635.1"/>
    <property type="molecule type" value="Genomic_DNA"/>
</dbReference>
<dbReference type="HOGENOM" id="CLU_1046564_0_0_1"/>
<dbReference type="KEGG" id="tmn:UCRPA7_2885"/>
<evidence type="ECO:0000313" key="3">
    <source>
        <dbReference type="Proteomes" id="UP000014074"/>
    </source>
</evidence>
<dbReference type="Pfam" id="PF17107">
    <property type="entry name" value="SesA"/>
    <property type="match status" value="1"/>
</dbReference>
<gene>
    <name evidence="2" type="ORF">UCRPA7_2885</name>
</gene>
<evidence type="ECO:0000259" key="1">
    <source>
        <dbReference type="Pfam" id="PF17107"/>
    </source>
</evidence>
<organism evidence="2 3">
    <name type="scientific">Phaeoacremonium minimum (strain UCR-PA7)</name>
    <name type="common">Esca disease fungus</name>
    <name type="synonym">Togninia minima</name>
    <dbReference type="NCBI Taxonomy" id="1286976"/>
    <lineage>
        <taxon>Eukaryota</taxon>
        <taxon>Fungi</taxon>
        <taxon>Dikarya</taxon>
        <taxon>Ascomycota</taxon>
        <taxon>Pezizomycotina</taxon>
        <taxon>Sordariomycetes</taxon>
        <taxon>Sordariomycetidae</taxon>
        <taxon>Togniniales</taxon>
        <taxon>Togniniaceae</taxon>
        <taxon>Phaeoacremonium</taxon>
    </lineage>
</organism>
<accession>R8BQS3</accession>
<dbReference type="RefSeq" id="XP_007913577.1">
    <property type="nucleotide sequence ID" value="XM_007915386.1"/>
</dbReference>
<protein>
    <recommendedName>
        <fullName evidence="1">NACHT-NTPase and P-loop NTPases N-terminal domain-containing protein</fullName>
    </recommendedName>
</protein>
<feature type="domain" description="NACHT-NTPase and P-loop NTPases N-terminal" evidence="1">
    <location>
        <begin position="29"/>
        <end position="150"/>
    </location>
</feature>
<dbReference type="OrthoDB" id="443402at2759"/>
<dbReference type="Proteomes" id="UP000014074">
    <property type="component" value="Unassembled WGS sequence"/>
</dbReference>
<dbReference type="InterPro" id="IPR031352">
    <property type="entry name" value="SesA"/>
</dbReference>
<dbReference type="GeneID" id="19323179"/>
<proteinExistence type="predicted"/>
<dbReference type="AlphaFoldDB" id="R8BQS3"/>
<keyword evidence="3" id="KW-1185">Reference proteome</keyword>
<dbReference type="eggNOG" id="ENOG502T331">
    <property type="taxonomic scope" value="Eukaryota"/>
</dbReference>
<evidence type="ECO:0000313" key="2">
    <source>
        <dbReference type="EMBL" id="EOO01635.1"/>
    </source>
</evidence>
<sequence length="266" mass="29986">MQNLETKKLHREATVQVAMDPVSAIGLASSILTFVEFSSKLVKGIYEVAGSANGVTEENAHIGVVMQDLEDVTDAIEVDFKGSSKQEKDLIKLASKCAVLSRDLQKTLKSVKVQRGNVRWQTIKAAWKTLTKKDKIENMEKTISQYRDELMLRLQMLLIEQNSPLKAHLDKITKDGEILKNATSKKLEATRKKLGEVLTELKTQSIDTEQSQTEQANKLAEIRDELKSLKTMSKLVVSENSVLERLYFADLYAREDAIVHPNKQQQ</sequence>